<name>A0A2N5EEH8_9GAMM</name>
<accession>A0A2N5EEH8</accession>
<dbReference type="Pfam" id="PF04717">
    <property type="entry name" value="Phage_base_V"/>
    <property type="match status" value="1"/>
</dbReference>
<dbReference type="Pfam" id="PF18715">
    <property type="entry name" value="Phage_spike"/>
    <property type="match status" value="1"/>
</dbReference>
<feature type="domain" description="Phage spike trimer" evidence="2">
    <location>
        <begin position="153"/>
        <end position="205"/>
    </location>
</feature>
<dbReference type="Gene3D" id="6.20.150.10">
    <property type="match status" value="1"/>
</dbReference>
<dbReference type="InterPro" id="IPR044033">
    <property type="entry name" value="GpV-like_apex"/>
</dbReference>
<dbReference type="InterPro" id="IPR040629">
    <property type="entry name" value="Phage_spike"/>
</dbReference>
<evidence type="ECO:0000259" key="2">
    <source>
        <dbReference type="Pfam" id="PF18715"/>
    </source>
</evidence>
<reference evidence="3 4" key="1">
    <citation type="submission" date="2017-12" db="EMBL/GenBank/DDBJ databases">
        <title>Characterization of six clinical isolates of Enterochimera gen. nov., a novel genus of the Yersiniaciae family and the three species Enterochimera arupensis sp. nov., Enterochimera coloradensis sp. nov, and Enterochimera californica sp. nov.</title>
        <authorList>
            <person name="Rossi A."/>
            <person name="Fisher M."/>
        </authorList>
    </citation>
    <scope>NUCLEOTIDE SEQUENCE [LARGE SCALE GENOMIC DNA]</scope>
    <source>
        <strain evidence="4">2015-Iso6</strain>
    </source>
</reference>
<dbReference type="AlphaFoldDB" id="A0A2N5EEH8"/>
<comment type="caution">
    <text evidence="3">The sequence shown here is derived from an EMBL/GenBank/DDBJ whole genome shotgun (WGS) entry which is preliminary data.</text>
</comment>
<evidence type="ECO:0000313" key="4">
    <source>
        <dbReference type="Proteomes" id="UP000234240"/>
    </source>
</evidence>
<dbReference type="RefSeq" id="WP_101814714.1">
    <property type="nucleotide sequence ID" value="NZ_PJZF01000002.1"/>
</dbReference>
<dbReference type="EMBL" id="PJZF01000002">
    <property type="protein sequence ID" value="PLR40922.1"/>
    <property type="molecule type" value="Genomic_DNA"/>
</dbReference>
<dbReference type="Pfam" id="PF18946">
    <property type="entry name" value="Apex"/>
    <property type="match status" value="1"/>
</dbReference>
<proteinExistence type="predicted"/>
<dbReference type="InterPro" id="IPR037026">
    <property type="entry name" value="Vgr_OB-fold_dom_sf"/>
</dbReference>
<evidence type="ECO:0000313" key="3">
    <source>
        <dbReference type="EMBL" id="PLR40922.1"/>
    </source>
</evidence>
<organism evidence="3 4">
    <name type="scientific">Chimaeribacter californicus</name>
    <dbReference type="NCBI Taxonomy" id="2060067"/>
    <lineage>
        <taxon>Bacteria</taxon>
        <taxon>Pseudomonadati</taxon>
        <taxon>Pseudomonadota</taxon>
        <taxon>Gammaproteobacteria</taxon>
        <taxon>Enterobacterales</taxon>
        <taxon>Yersiniaceae</taxon>
        <taxon>Chimaeribacter</taxon>
    </lineage>
</organism>
<gene>
    <name evidence="3" type="ORF">CYR55_03085</name>
</gene>
<dbReference type="OrthoDB" id="4931325at2"/>
<sequence>MNTHAQLSSLACTLGNLIRIGTVSEVDVAAARCRVKAGQNMTIWLPWLTARAGRTRSWWAPSVGEQVLLLAIGGDLNTAFVLPAVFSDANPAPSSSADAVHLAFPDGAVIEYEPETGALQVTGITSATVEAKEGVSVMAETITADARGHVTVTAPQIRCVASMRIILDSPEVVCTQKLTTATLSVQQGGTLTGNLTHSGGTLSSNGIALHRHRHGGVYPGDAQTGDPQ</sequence>
<dbReference type="Proteomes" id="UP000234240">
    <property type="component" value="Unassembled WGS sequence"/>
</dbReference>
<dbReference type="NCBIfam" id="TIGR01644">
    <property type="entry name" value="phage_P2_V"/>
    <property type="match status" value="1"/>
</dbReference>
<dbReference type="InterPro" id="IPR013046">
    <property type="entry name" value="GpV/Gp45"/>
</dbReference>
<feature type="domain" description="Gp5/Type VI secretion system Vgr protein OB-fold" evidence="1">
    <location>
        <begin position="19"/>
        <end position="86"/>
    </location>
</feature>
<dbReference type="InterPro" id="IPR006531">
    <property type="entry name" value="Gp5/Vgr_OB"/>
</dbReference>
<dbReference type="Gene3D" id="2.40.50.230">
    <property type="entry name" value="Gp5 N-terminal domain"/>
    <property type="match status" value="1"/>
</dbReference>
<protein>
    <submittedName>
        <fullName evidence="3">Phage baseplate assembly protein V</fullName>
    </submittedName>
</protein>
<keyword evidence="4" id="KW-1185">Reference proteome</keyword>
<evidence type="ECO:0000259" key="1">
    <source>
        <dbReference type="Pfam" id="PF04717"/>
    </source>
</evidence>